<evidence type="ECO:0000313" key="3">
    <source>
        <dbReference type="Proteomes" id="UP000199065"/>
    </source>
</evidence>
<feature type="transmembrane region" description="Helical" evidence="1">
    <location>
        <begin position="268"/>
        <end position="284"/>
    </location>
</feature>
<dbReference type="InterPro" id="IPR025576">
    <property type="entry name" value="YwiC"/>
</dbReference>
<sequence length="285" mass="31206">MPDTKAPAKKKRHGINPWVPNQHGAWPMVVIPVVLGTIVGLIGTNYLRPSQMLALLLTWVSWIIGYCCFFAAGLLLKARRRSNRGRYLKPTLVYGVISLLALLGAVALFPQLLWWAIAFAPLVIIAVEEMWRGQPRSTLSGVATTIASALVLPVTTALAYGNGHPAEVDWRTWASTFVIAAYFTGTVPYVKSMIRARGNKRYLKGSIAYQVIAAAITMWAVLFVGMHWLPAGLMIGVMVWAVYRSIAVPRSADRGAVWTPERVGKAEMPLNFVLIVAVILAAILS</sequence>
<evidence type="ECO:0000256" key="1">
    <source>
        <dbReference type="SAM" id="Phobius"/>
    </source>
</evidence>
<feature type="transmembrane region" description="Helical" evidence="1">
    <location>
        <begin position="53"/>
        <end position="75"/>
    </location>
</feature>
<dbReference type="Pfam" id="PF14256">
    <property type="entry name" value="YwiC"/>
    <property type="match status" value="1"/>
</dbReference>
<keyword evidence="1" id="KW-0472">Membrane</keyword>
<keyword evidence="1" id="KW-0812">Transmembrane</keyword>
<feature type="transmembrane region" description="Helical" evidence="1">
    <location>
        <begin position="172"/>
        <end position="190"/>
    </location>
</feature>
<dbReference type="AlphaFoldDB" id="A0A1I2QW90"/>
<evidence type="ECO:0000313" key="2">
    <source>
        <dbReference type="EMBL" id="SFG29886.1"/>
    </source>
</evidence>
<reference evidence="2 3" key="1">
    <citation type="submission" date="2016-10" db="EMBL/GenBank/DDBJ databases">
        <authorList>
            <person name="de Groot N.N."/>
        </authorList>
    </citation>
    <scope>NUCLEOTIDE SEQUENCE [LARGE SCALE GENOMIC DNA]</scope>
    <source>
        <strain>J11</strain>
        <strain evidence="3">PG 39</strain>
    </source>
</reference>
<feature type="transmembrane region" description="Helical" evidence="1">
    <location>
        <begin position="25"/>
        <end position="47"/>
    </location>
</feature>
<keyword evidence="3" id="KW-1185">Reference proteome</keyword>
<feature type="transmembrane region" description="Helical" evidence="1">
    <location>
        <begin position="87"/>
        <end position="106"/>
    </location>
</feature>
<feature type="transmembrane region" description="Helical" evidence="1">
    <location>
        <begin position="228"/>
        <end position="247"/>
    </location>
</feature>
<protein>
    <submittedName>
        <fullName evidence="2">YwiC-like protein</fullName>
    </submittedName>
</protein>
<feature type="transmembrane region" description="Helical" evidence="1">
    <location>
        <begin position="202"/>
        <end position="222"/>
    </location>
</feature>
<organism evidence="2 3">
    <name type="scientific">Corynebacterium spheniscorum</name>
    <dbReference type="NCBI Taxonomy" id="185761"/>
    <lineage>
        <taxon>Bacteria</taxon>
        <taxon>Bacillati</taxon>
        <taxon>Actinomycetota</taxon>
        <taxon>Actinomycetes</taxon>
        <taxon>Mycobacteriales</taxon>
        <taxon>Corynebacteriaceae</taxon>
        <taxon>Corynebacterium</taxon>
    </lineage>
</organism>
<proteinExistence type="predicted"/>
<dbReference type="Proteomes" id="UP000199065">
    <property type="component" value="Unassembled WGS sequence"/>
</dbReference>
<dbReference type="OrthoDB" id="2380563at2"/>
<name>A0A1I2QW90_9CORY</name>
<dbReference type="EMBL" id="FOPJ01000002">
    <property type="protein sequence ID" value="SFG29886.1"/>
    <property type="molecule type" value="Genomic_DNA"/>
</dbReference>
<feature type="transmembrane region" description="Helical" evidence="1">
    <location>
        <begin position="138"/>
        <end position="160"/>
    </location>
</feature>
<dbReference type="RefSeq" id="WP_092284142.1">
    <property type="nucleotide sequence ID" value="NZ_FOPJ01000002.1"/>
</dbReference>
<gene>
    <name evidence="2" type="ORF">SAMN05660282_00541</name>
</gene>
<accession>A0A1I2QW90</accession>
<dbReference type="STRING" id="185761.SAMN05660282_00541"/>
<keyword evidence="1" id="KW-1133">Transmembrane helix</keyword>